<dbReference type="PROSITE" id="PS51000">
    <property type="entry name" value="HTH_DEOR_2"/>
    <property type="match status" value="1"/>
</dbReference>
<dbReference type="InterPro" id="IPR001034">
    <property type="entry name" value="DeoR_HTH"/>
</dbReference>
<dbReference type="PROSITE" id="PS00894">
    <property type="entry name" value="HTH_DEOR_1"/>
    <property type="match status" value="1"/>
</dbReference>
<dbReference type="EMBL" id="CP050485">
    <property type="protein sequence ID" value="QOG26169.1"/>
    <property type="molecule type" value="Genomic_DNA"/>
</dbReference>
<sequence length="255" mass="28977">MKATQGSVFRRREALITYLDKYDYGTVSELADRFQVSEVTIRRDLLFLEKKQLIERYYGGVKRIKKSEKRESQQLGSVEEFPWQRLLPPLHLLLQEKKLIFVGAGRWSKELIHAVADFDLTIVTNDHSALIDLKPGRAIVCLCGGEVESNSTALVGDIATLAFSKYTADLCLIEASGIDSHEITTTTLSESFVYRTMLQHTQGEKIIYTEGENIGHVRGFMIDRTFMANRLFSNRQLTEIETAQFSSQGLQFSLL</sequence>
<dbReference type="Pfam" id="PF08220">
    <property type="entry name" value="HTH_DeoR"/>
    <property type="match status" value="1"/>
</dbReference>
<feature type="domain" description="HTH deoR-type" evidence="4">
    <location>
        <begin position="8"/>
        <end position="63"/>
    </location>
</feature>
<dbReference type="EMBL" id="WVTI01000004">
    <property type="protein sequence ID" value="MXS25783.1"/>
    <property type="molecule type" value="Genomic_DNA"/>
</dbReference>
<dbReference type="AlphaFoldDB" id="A0A366U3V6"/>
<dbReference type="InterPro" id="IPR036388">
    <property type="entry name" value="WH-like_DNA-bd_sf"/>
</dbReference>
<evidence type="ECO:0000313" key="6">
    <source>
        <dbReference type="EMBL" id="QOG26169.1"/>
    </source>
</evidence>
<evidence type="ECO:0000313" key="5">
    <source>
        <dbReference type="EMBL" id="MXS25783.1"/>
    </source>
</evidence>
<dbReference type="GO" id="GO:0003677">
    <property type="term" value="F:DNA binding"/>
    <property type="evidence" value="ECO:0007669"/>
    <property type="project" value="UniProtKB-KW"/>
</dbReference>
<dbReference type="PANTHER" id="PTHR30363:SF44">
    <property type="entry name" value="AGA OPERON TRANSCRIPTIONAL REPRESSOR-RELATED"/>
    <property type="match status" value="1"/>
</dbReference>
<evidence type="ECO:0000256" key="1">
    <source>
        <dbReference type="ARBA" id="ARBA00023015"/>
    </source>
</evidence>
<dbReference type="SMART" id="SM01134">
    <property type="entry name" value="DeoRC"/>
    <property type="match status" value="1"/>
</dbReference>
<accession>A0A366U3V6</accession>
<dbReference type="SMART" id="SM00420">
    <property type="entry name" value="HTH_DEOR"/>
    <property type="match status" value="1"/>
</dbReference>
<evidence type="ECO:0000256" key="3">
    <source>
        <dbReference type="ARBA" id="ARBA00023163"/>
    </source>
</evidence>
<dbReference type="SUPFAM" id="SSF46785">
    <property type="entry name" value="Winged helix' DNA-binding domain"/>
    <property type="match status" value="1"/>
</dbReference>
<keyword evidence="2" id="KW-0238">DNA-binding</keyword>
<protein>
    <submittedName>
        <fullName evidence="5">DeoR family transcriptional regulator</fullName>
    </submittedName>
    <submittedName>
        <fullName evidence="6">DeoR/GlpR transcriptional regulator</fullName>
    </submittedName>
</protein>
<reference evidence="6 8" key="2">
    <citation type="submission" date="2020-03" db="EMBL/GenBank/DDBJ databases">
        <title>Characterization of ganglioside-mimicking enterococci.</title>
        <authorList>
            <person name="Patry R.T."/>
            <person name="Nothaft H."/>
            <person name="Bridger R."/>
            <person name="Shajahan A."/>
            <person name="Huynh S."/>
            <person name="Sanchez S."/>
            <person name="Azadi P."/>
            <person name="Cooper K."/>
            <person name="Miller W.G."/>
            <person name="Parker C.T."/>
            <person name="Wells L."/>
            <person name="Szymanski C.M."/>
        </authorList>
    </citation>
    <scope>NUCLEOTIDE SEQUENCE [LARGE SCALE GENOMIC DNA]</scope>
    <source>
        <strain evidence="6 8">EGM181</strain>
    </source>
</reference>
<dbReference type="Proteomes" id="UP000516696">
    <property type="component" value="Chromosome"/>
</dbReference>
<evidence type="ECO:0000313" key="7">
    <source>
        <dbReference type="Proteomes" id="UP000439965"/>
    </source>
</evidence>
<organism evidence="5 7">
    <name type="scientific">Enterococcus gallinarum</name>
    <dbReference type="NCBI Taxonomy" id="1353"/>
    <lineage>
        <taxon>Bacteria</taxon>
        <taxon>Bacillati</taxon>
        <taxon>Bacillota</taxon>
        <taxon>Bacilli</taxon>
        <taxon>Lactobacillales</taxon>
        <taxon>Enterococcaceae</taxon>
        <taxon>Enterococcus</taxon>
    </lineage>
</organism>
<evidence type="ECO:0000313" key="8">
    <source>
        <dbReference type="Proteomes" id="UP000516696"/>
    </source>
</evidence>
<reference evidence="5 7" key="1">
    <citation type="submission" date="2019-04" db="EMBL/GenBank/DDBJ databases">
        <title>Step-wise assembly of the neonatal virome modulated by breast feeding.</title>
        <authorList>
            <person name="Liang G."/>
            <person name="Bushman F."/>
        </authorList>
    </citation>
    <scope>NUCLEOTIDE SEQUENCE [LARGE SCALE GENOMIC DNA]</scope>
    <source>
        <strain evidence="5 7">E3404</strain>
    </source>
</reference>
<proteinExistence type="predicted"/>
<dbReference type="GO" id="GO:0003700">
    <property type="term" value="F:DNA-binding transcription factor activity"/>
    <property type="evidence" value="ECO:0007669"/>
    <property type="project" value="InterPro"/>
</dbReference>
<evidence type="ECO:0000259" key="4">
    <source>
        <dbReference type="PROSITE" id="PS51000"/>
    </source>
</evidence>
<dbReference type="InterPro" id="IPR014036">
    <property type="entry name" value="DeoR-like_C"/>
</dbReference>
<dbReference type="Pfam" id="PF00455">
    <property type="entry name" value="DeoRC"/>
    <property type="match status" value="1"/>
</dbReference>
<dbReference type="InterPro" id="IPR036390">
    <property type="entry name" value="WH_DNA-bd_sf"/>
</dbReference>
<evidence type="ECO:0000256" key="2">
    <source>
        <dbReference type="ARBA" id="ARBA00023125"/>
    </source>
</evidence>
<dbReference type="RefSeq" id="WP_003128632.1">
    <property type="nucleotide sequence ID" value="NZ_BTSN01000010.1"/>
</dbReference>
<keyword evidence="1" id="KW-0805">Transcription regulation</keyword>
<dbReference type="InterPro" id="IPR050313">
    <property type="entry name" value="Carb_Metab_HTH_regulators"/>
</dbReference>
<keyword evidence="3" id="KW-0804">Transcription</keyword>
<dbReference type="InterPro" id="IPR018356">
    <property type="entry name" value="Tscrpt_reg_HTH_DeoR_CS"/>
</dbReference>
<dbReference type="Gene3D" id="1.10.10.10">
    <property type="entry name" value="Winged helix-like DNA-binding domain superfamily/Winged helix DNA-binding domain"/>
    <property type="match status" value="1"/>
</dbReference>
<name>A0A366U3V6_ENTGA</name>
<dbReference type="Proteomes" id="UP000439965">
    <property type="component" value="Unassembled WGS sequence"/>
</dbReference>
<dbReference type="PRINTS" id="PR00037">
    <property type="entry name" value="HTHLACR"/>
</dbReference>
<dbReference type="PANTHER" id="PTHR30363">
    <property type="entry name" value="HTH-TYPE TRANSCRIPTIONAL REGULATOR SRLR-RELATED"/>
    <property type="match status" value="1"/>
</dbReference>
<gene>
    <name evidence="6" type="ORF">EGM181_02265</name>
    <name evidence="5" type="ORF">GTI89_06910</name>
</gene>